<name>A0A8X6QXD1_NEPPI</name>
<keyword evidence="2" id="KW-1185">Reference proteome</keyword>
<protein>
    <submittedName>
        <fullName evidence="1">Uncharacterized protein</fullName>
    </submittedName>
</protein>
<reference evidence="1" key="1">
    <citation type="submission" date="2020-08" db="EMBL/GenBank/DDBJ databases">
        <title>Multicomponent nature underlies the extraordinary mechanical properties of spider dragline silk.</title>
        <authorList>
            <person name="Kono N."/>
            <person name="Nakamura H."/>
            <person name="Mori M."/>
            <person name="Yoshida Y."/>
            <person name="Ohtoshi R."/>
            <person name="Malay A.D."/>
            <person name="Moran D.A.P."/>
            <person name="Tomita M."/>
            <person name="Numata K."/>
            <person name="Arakawa K."/>
        </authorList>
    </citation>
    <scope>NUCLEOTIDE SEQUENCE</scope>
</reference>
<accession>A0A8X6QXD1</accession>
<evidence type="ECO:0000313" key="2">
    <source>
        <dbReference type="Proteomes" id="UP000887013"/>
    </source>
</evidence>
<sequence length="142" mass="15668">MDVEVTQCRKTAYMPRCPSLGPPMDGSLSDGQGQFLLSSHNTVRRWGFAQGHSVLNRFFVIGAADARPNILVGFSRQPVLPQITGCCLLGAPSLGEVAKEMISQHCSVWEMRTHPTSWKNAPCARSLRKDAPFTWRADAQPK</sequence>
<organism evidence="1 2">
    <name type="scientific">Nephila pilipes</name>
    <name type="common">Giant wood spider</name>
    <name type="synonym">Nephila maculata</name>
    <dbReference type="NCBI Taxonomy" id="299642"/>
    <lineage>
        <taxon>Eukaryota</taxon>
        <taxon>Metazoa</taxon>
        <taxon>Ecdysozoa</taxon>
        <taxon>Arthropoda</taxon>
        <taxon>Chelicerata</taxon>
        <taxon>Arachnida</taxon>
        <taxon>Araneae</taxon>
        <taxon>Araneomorphae</taxon>
        <taxon>Entelegynae</taxon>
        <taxon>Araneoidea</taxon>
        <taxon>Nephilidae</taxon>
        <taxon>Nephila</taxon>
    </lineage>
</organism>
<dbReference type="EMBL" id="BMAW01035870">
    <property type="protein sequence ID" value="GFU41622.1"/>
    <property type="molecule type" value="Genomic_DNA"/>
</dbReference>
<dbReference type="AlphaFoldDB" id="A0A8X6QXD1"/>
<proteinExistence type="predicted"/>
<comment type="caution">
    <text evidence="1">The sequence shown here is derived from an EMBL/GenBank/DDBJ whole genome shotgun (WGS) entry which is preliminary data.</text>
</comment>
<evidence type="ECO:0000313" key="1">
    <source>
        <dbReference type="EMBL" id="GFU41622.1"/>
    </source>
</evidence>
<gene>
    <name evidence="1" type="ORF">NPIL_39561</name>
</gene>
<dbReference type="Proteomes" id="UP000887013">
    <property type="component" value="Unassembled WGS sequence"/>
</dbReference>